<name>A0A1H3RZ56_9RHOB</name>
<proteinExistence type="predicted"/>
<gene>
    <name evidence="2" type="ORF">SAMN05444004_1103</name>
</gene>
<keyword evidence="3" id="KW-1185">Reference proteome</keyword>
<dbReference type="InterPro" id="IPR000073">
    <property type="entry name" value="AB_hydrolase_1"/>
</dbReference>
<dbReference type="SUPFAM" id="SSF53474">
    <property type="entry name" value="alpha/beta-Hydrolases"/>
    <property type="match status" value="1"/>
</dbReference>
<feature type="domain" description="AB hydrolase-1" evidence="1">
    <location>
        <begin position="64"/>
        <end position="316"/>
    </location>
</feature>
<organism evidence="2 3">
    <name type="scientific">Jannaschia faecimaris</name>
    <dbReference type="NCBI Taxonomy" id="1244108"/>
    <lineage>
        <taxon>Bacteria</taxon>
        <taxon>Pseudomonadati</taxon>
        <taxon>Pseudomonadota</taxon>
        <taxon>Alphaproteobacteria</taxon>
        <taxon>Rhodobacterales</taxon>
        <taxon>Roseobacteraceae</taxon>
        <taxon>Jannaschia</taxon>
    </lineage>
</organism>
<dbReference type="InterPro" id="IPR050266">
    <property type="entry name" value="AB_hydrolase_sf"/>
</dbReference>
<dbReference type="Proteomes" id="UP000198914">
    <property type="component" value="Unassembled WGS sequence"/>
</dbReference>
<evidence type="ECO:0000313" key="3">
    <source>
        <dbReference type="Proteomes" id="UP000198914"/>
    </source>
</evidence>
<protein>
    <submittedName>
        <fullName evidence="2">Pimeloyl-ACP methyl ester carboxylesterase</fullName>
    </submittedName>
</protein>
<dbReference type="RefSeq" id="WP_092646082.1">
    <property type="nucleotide sequence ID" value="NZ_FNPX01000010.1"/>
</dbReference>
<dbReference type="Pfam" id="PF12697">
    <property type="entry name" value="Abhydrolase_6"/>
    <property type="match status" value="1"/>
</dbReference>
<evidence type="ECO:0000313" key="2">
    <source>
        <dbReference type="EMBL" id="SDZ30149.1"/>
    </source>
</evidence>
<dbReference type="GO" id="GO:0016020">
    <property type="term" value="C:membrane"/>
    <property type="evidence" value="ECO:0007669"/>
    <property type="project" value="TreeGrafter"/>
</dbReference>
<accession>A0A1H3RZ56</accession>
<sequence>MISRRLAARGGLASIIAALGGNAIERRVAAREAEFEAAYPPEGEILDVDGVPVHAVIRGTGPDLVMLHGASGNSREFTFDLMGRLSDRYRCIAFDRPGLGYTGHTHPKYATPFTSASESPAEQAALLARAHAEIAESTPLVLGHSFGGTIALAWGLDHPARALVLLSAASNTWKGGLGPLYAVNASAPGGALAVPLLTATVGQDRLRAITKAIFAPDPMPEGYFDHVGGQLTLRRDSLRSNARQVNGLKPHIIEMEKRYSTLTLPIEMIHGTDDTIVPADIHARVLIDMIPNGCLTMLNGVGHMPHHVDPEATIAAVDRAAARAE</sequence>
<dbReference type="EMBL" id="FNPX01000010">
    <property type="protein sequence ID" value="SDZ30149.1"/>
    <property type="molecule type" value="Genomic_DNA"/>
</dbReference>
<dbReference type="STRING" id="1244108.SAMN05444004_1103"/>
<dbReference type="AlphaFoldDB" id="A0A1H3RZ56"/>
<dbReference type="PANTHER" id="PTHR43798">
    <property type="entry name" value="MONOACYLGLYCEROL LIPASE"/>
    <property type="match status" value="1"/>
</dbReference>
<dbReference type="PRINTS" id="PR00111">
    <property type="entry name" value="ABHYDROLASE"/>
</dbReference>
<dbReference type="Gene3D" id="3.40.50.1820">
    <property type="entry name" value="alpha/beta hydrolase"/>
    <property type="match status" value="1"/>
</dbReference>
<reference evidence="3" key="1">
    <citation type="submission" date="2016-10" db="EMBL/GenBank/DDBJ databases">
        <authorList>
            <person name="Varghese N."/>
            <person name="Submissions S."/>
        </authorList>
    </citation>
    <scope>NUCLEOTIDE SEQUENCE [LARGE SCALE GENOMIC DNA]</scope>
    <source>
        <strain evidence="3">DSM 100420</strain>
    </source>
</reference>
<dbReference type="OrthoDB" id="9815441at2"/>
<evidence type="ECO:0000259" key="1">
    <source>
        <dbReference type="Pfam" id="PF12697"/>
    </source>
</evidence>
<dbReference type="GO" id="GO:0047372">
    <property type="term" value="F:monoacylglycerol lipase activity"/>
    <property type="evidence" value="ECO:0007669"/>
    <property type="project" value="TreeGrafter"/>
</dbReference>
<dbReference type="PANTHER" id="PTHR43798:SF5">
    <property type="entry name" value="MONOACYLGLYCEROL LIPASE ABHD6"/>
    <property type="match status" value="1"/>
</dbReference>
<dbReference type="InterPro" id="IPR029058">
    <property type="entry name" value="AB_hydrolase_fold"/>
</dbReference>
<dbReference type="GO" id="GO:0046464">
    <property type="term" value="P:acylglycerol catabolic process"/>
    <property type="evidence" value="ECO:0007669"/>
    <property type="project" value="TreeGrafter"/>
</dbReference>